<dbReference type="InterPro" id="IPR042203">
    <property type="entry name" value="Leu/Phe-tRNA_Trfase_C"/>
</dbReference>
<accession>A0A517LUT9</accession>
<keyword evidence="1 4" id="KW-0963">Cytoplasm</keyword>
<dbReference type="GO" id="GO:0008914">
    <property type="term" value="F:leucyl-tRNA--protein transferase activity"/>
    <property type="evidence" value="ECO:0007669"/>
    <property type="project" value="UniProtKB-UniRule"/>
</dbReference>
<keyword evidence="7" id="KW-1185">Reference proteome</keyword>
<proteinExistence type="inferred from homology"/>
<sequence>MLDAYRHGIFPWPCRWADQWFVGWHSPDPRAILPLDDVRIPKRLLRKLRAGHFRFRWNSCFDSVLEHCASVGDRKENAWLCPDLLDAISSLHRSGDAHCIEVYDRDGTLCGGLYGIAVGAAFSAESMFHLQSDASKAAVCGLVAVLRHAGFELMDIQQTSPHLLAFGAVEIDRCDYLVALQRALGKQPSWPATTEHPIPIDRIGAED</sequence>
<dbReference type="InterPro" id="IPR004616">
    <property type="entry name" value="Leu/Phe-tRNA_Trfase"/>
</dbReference>
<comment type="function">
    <text evidence="4">Functions in the N-end rule pathway of protein degradation where it conjugates Leu, Phe and, less efficiently, Met from aminoacyl-tRNAs to the N-termini of proteins containing an N-terminal arginine or lysine.</text>
</comment>
<dbReference type="PANTHER" id="PTHR30098">
    <property type="entry name" value="LEUCYL/PHENYLALANYL-TRNA--PROTEIN TRANSFERASE"/>
    <property type="match status" value="1"/>
</dbReference>
<comment type="catalytic activity">
    <reaction evidence="4">
        <text>L-phenylalanyl-tRNA(Phe) + an N-terminal L-alpha-aminoacyl-[protein] = an N-terminal L-phenylalanyl-L-alpha-aminoacyl-[protein] + tRNA(Phe)</text>
        <dbReference type="Rhea" id="RHEA:43632"/>
        <dbReference type="Rhea" id="RHEA-COMP:9668"/>
        <dbReference type="Rhea" id="RHEA-COMP:9699"/>
        <dbReference type="Rhea" id="RHEA-COMP:10636"/>
        <dbReference type="Rhea" id="RHEA-COMP:10637"/>
        <dbReference type="ChEBI" id="CHEBI:78442"/>
        <dbReference type="ChEBI" id="CHEBI:78531"/>
        <dbReference type="ChEBI" id="CHEBI:78597"/>
        <dbReference type="ChEBI" id="CHEBI:83561"/>
        <dbReference type="EC" id="2.3.2.6"/>
    </reaction>
</comment>
<dbReference type="KEGG" id="ruv:EC9_05570"/>
<dbReference type="AlphaFoldDB" id="A0A517LUT9"/>
<protein>
    <recommendedName>
        <fullName evidence="4">Leucyl/phenylalanyl-tRNA--protein transferase</fullName>
        <ecNumber evidence="4">2.3.2.6</ecNumber>
    </recommendedName>
    <alternativeName>
        <fullName evidence="4">L/F-transferase</fullName>
    </alternativeName>
    <alternativeName>
        <fullName evidence="4">Leucyltransferase</fullName>
    </alternativeName>
    <alternativeName>
        <fullName evidence="4">Phenyalanyltransferase</fullName>
    </alternativeName>
</protein>
<gene>
    <name evidence="4 6" type="primary">aat</name>
    <name evidence="6" type="ORF">EC9_05570</name>
</gene>
<evidence type="ECO:0000256" key="2">
    <source>
        <dbReference type="ARBA" id="ARBA00022679"/>
    </source>
</evidence>
<dbReference type="NCBIfam" id="TIGR00667">
    <property type="entry name" value="aat"/>
    <property type="match status" value="1"/>
</dbReference>
<dbReference type="SUPFAM" id="SSF55729">
    <property type="entry name" value="Acyl-CoA N-acyltransferases (Nat)"/>
    <property type="match status" value="1"/>
</dbReference>
<comment type="catalytic activity">
    <reaction evidence="4">
        <text>N-terminal L-arginyl-[protein] + L-leucyl-tRNA(Leu) = N-terminal L-leucyl-L-arginyl-[protein] + tRNA(Leu) + H(+)</text>
        <dbReference type="Rhea" id="RHEA:50416"/>
        <dbReference type="Rhea" id="RHEA-COMP:9613"/>
        <dbReference type="Rhea" id="RHEA-COMP:9622"/>
        <dbReference type="Rhea" id="RHEA-COMP:12672"/>
        <dbReference type="Rhea" id="RHEA-COMP:12673"/>
        <dbReference type="ChEBI" id="CHEBI:15378"/>
        <dbReference type="ChEBI" id="CHEBI:64719"/>
        <dbReference type="ChEBI" id="CHEBI:78442"/>
        <dbReference type="ChEBI" id="CHEBI:78494"/>
        <dbReference type="ChEBI" id="CHEBI:133044"/>
        <dbReference type="EC" id="2.3.2.6"/>
    </reaction>
</comment>
<dbReference type="RefSeq" id="WP_218934536.1">
    <property type="nucleotide sequence ID" value="NZ_CP036261.1"/>
</dbReference>
<evidence type="ECO:0000256" key="5">
    <source>
        <dbReference type="SAM" id="MobiDB-lite"/>
    </source>
</evidence>
<keyword evidence="3 4" id="KW-0012">Acyltransferase</keyword>
<comment type="similarity">
    <text evidence="4">Belongs to the L/F-transferase family.</text>
</comment>
<organism evidence="6 7">
    <name type="scientific">Rosistilla ulvae</name>
    <dbReference type="NCBI Taxonomy" id="1930277"/>
    <lineage>
        <taxon>Bacteria</taxon>
        <taxon>Pseudomonadati</taxon>
        <taxon>Planctomycetota</taxon>
        <taxon>Planctomycetia</taxon>
        <taxon>Pirellulales</taxon>
        <taxon>Pirellulaceae</taxon>
        <taxon>Rosistilla</taxon>
    </lineage>
</organism>
<dbReference type="GO" id="GO:0030163">
    <property type="term" value="P:protein catabolic process"/>
    <property type="evidence" value="ECO:0007669"/>
    <property type="project" value="UniProtKB-UniRule"/>
</dbReference>
<reference evidence="6 7" key="1">
    <citation type="submission" date="2019-02" db="EMBL/GenBank/DDBJ databases">
        <title>Deep-cultivation of Planctomycetes and their phenomic and genomic characterization uncovers novel biology.</title>
        <authorList>
            <person name="Wiegand S."/>
            <person name="Jogler M."/>
            <person name="Boedeker C."/>
            <person name="Pinto D."/>
            <person name="Vollmers J."/>
            <person name="Rivas-Marin E."/>
            <person name="Kohn T."/>
            <person name="Peeters S.H."/>
            <person name="Heuer A."/>
            <person name="Rast P."/>
            <person name="Oberbeckmann S."/>
            <person name="Bunk B."/>
            <person name="Jeske O."/>
            <person name="Meyerdierks A."/>
            <person name="Storesund J.E."/>
            <person name="Kallscheuer N."/>
            <person name="Luecker S."/>
            <person name="Lage O.M."/>
            <person name="Pohl T."/>
            <person name="Merkel B.J."/>
            <person name="Hornburger P."/>
            <person name="Mueller R.-W."/>
            <person name="Bruemmer F."/>
            <person name="Labrenz M."/>
            <person name="Spormann A.M."/>
            <person name="Op den Camp H."/>
            <person name="Overmann J."/>
            <person name="Amann R."/>
            <person name="Jetten M.S.M."/>
            <person name="Mascher T."/>
            <person name="Medema M.H."/>
            <person name="Devos D.P."/>
            <person name="Kaster A.-K."/>
            <person name="Ovreas L."/>
            <person name="Rohde M."/>
            <person name="Galperin M.Y."/>
            <person name="Jogler C."/>
        </authorList>
    </citation>
    <scope>NUCLEOTIDE SEQUENCE [LARGE SCALE GENOMIC DNA]</scope>
    <source>
        <strain evidence="6 7">EC9</strain>
    </source>
</reference>
<comment type="subcellular location">
    <subcellularLocation>
        <location evidence="4">Cytoplasm</location>
    </subcellularLocation>
</comment>
<dbReference type="Gene3D" id="3.40.630.70">
    <property type="entry name" value="Leucyl/phenylalanyl-tRNA-protein transferase, C-terminal domain"/>
    <property type="match status" value="1"/>
</dbReference>
<keyword evidence="2 4" id="KW-0808">Transferase</keyword>
<dbReference type="PANTHER" id="PTHR30098:SF2">
    <property type="entry name" value="LEUCYL_PHENYLALANYL-TRNA--PROTEIN TRANSFERASE"/>
    <property type="match status" value="1"/>
</dbReference>
<dbReference type="Pfam" id="PF03588">
    <property type="entry name" value="Leu_Phe_trans"/>
    <property type="match status" value="1"/>
</dbReference>
<dbReference type="HAMAP" id="MF_00688">
    <property type="entry name" value="Leu_Phe_trans"/>
    <property type="match status" value="1"/>
</dbReference>
<evidence type="ECO:0000313" key="7">
    <source>
        <dbReference type="Proteomes" id="UP000319557"/>
    </source>
</evidence>
<feature type="region of interest" description="Disordered" evidence="5">
    <location>
        <begin position="188"/>
        <end position="207"/>
    </location>
</feature>
<evidence type="ECO:0000256" key="3">
    <source>
        <dbReference type="ARBA" id="ARBA00023315"/>
    </source>
</evidence>
<dbReference type="InterPro" id="IPR016181">
    <property type="entry name" value="Acyl_CoA_acyltransferase"/>
</dbReference>
<dbReference type="Proteomes" id="UP000319557">
    <property type="component" value="Chromosome"/>
</dbReference>
<comment type="catalytic activity">
    <reaction evidence="4">
        <text>N-terminal L-lysyl-[protein] + L-leucyl-tRNA(Leu) = N-terminal L-leucyl-L-lysyl-[protein] + tRNA(Leu) + H(+)</text>
        <dbReference type="Rhea" id="RHEA:12340"/>
        <dbReference type="Rhea" id="RHEA-COMP:9613"/>
        <dbReference type="Rhea" id="RHEA-COMP:9622"/>
        <dbReference type="Rhea" id="RHEA-COMP:12670"/>
        <dbReference type="Rhea" id="RHEA-COMP:12671"/>
        <dbReference type="ChEBI" id="CHEBI:15378"/>
        <dbReference type="ChEBI" id="CHEBI:65249"/>
        <dbReference type="ChEBI" id="CHEBI:78442"/>
        <dbReference type="ChEBI" id="CHEBI:78494"/>
        <dbReference type="ChEBI" id="CHEBI:133043"/>
        <dbReference type="EC" id="2.3.2.6"/>
    </reaction>
</comment>
<dbReference type="EC" id="2.3.2.6" evidence="4"/>
<dbReference type="EMBL" id="CP036261">
    <property type="protein sequence ID" value="QDS86395.1"/>
    <property type="molecule type" value="Genomic_DNA"/>
</dbReference>
<name>A0A517LUT9_9BACT</name>
<dbReference type="GO" id="GO:0005737">
    <property type="term" value="C:cytoplasm"/>
    <property type="evidence" value="ECO:0007669"/>
    <property type="project" value="UniProtKB-SubCell"/>
</dbReference>
<evidence type="ECO:0000256" key="4">
    <source>
        <dbReference type="HAMAP-Rule" id="MF_00688"/>
    </source>
</evidence>
<evidence type="ECO:0000256" key="1">
    <source>
        <dbReference type="ARBA" id="ARBA00022490"/>
    </source>
</evidence>
<evidence type="ECO:0000313" key="6">
    <source>
        <dbReference type="EMBL" id="QDS86395.1"/>
    </source>
</evidence>